<name>A0ACB8EGE5_9SAUR</name>
<protein>
    <submittedName>
        <fullName evidence="1">Uncharacterized protein</fullName>
    </submittedName>
</protein>
<evidence type="ECO:0000313" key="1">
    <source>
        <dbReference type="EMBL" id="KAH7991543.1"/>
    </source>
</evidence>
<sequence>MTEQCSGKEALQGWAQIMFSLASTEGPRKMLIRVNTFHILTASAFVLFFIFSSWRRHERHQGACASNKTHVLILSTWRSGSTLAGQLFSQNSEVFYLMEPAKHVWNRMPWGSPELLQGPLRDLLRSIFLCDMTALCSYIEQPSKVYHLFMWSMSRALCSPPACEAFSRSDIIDTVNCNARCGHSAIEKISEACTTYSHVVVKTVRFFQLEALYPLLTDPSLNVHVIHLVRDPRAVYASRQTISLFPDDLLISNAINVTPSTQVVMRKVCHSQVGMYLTAMNQMPPALRKRYLLTRYEDLVRDPIRKLAEWYKFTGLTSSRKLEAWIYNITHWPASNTDKSDVDPVGIQKNANMVSQAWRKHLHFQDVKEVQNICQLAMKVFGYRQVGSELEQRDLMLDLVLPQKKT</sequence>
<proteinExistence type="predicted"/>
<dbReference type="EMBL" id="CM037616">
    <property type="protein sequence ID" value="KAH7991543.1"/>
    <property type="molecule type" value="Genomic_DNA"/>
</dbReference>
<evidence type="ECO:0000313" key="2">
    <source>
        <dbReference type="Proteomes" id="UP000827872"/>
    </source>
</evidence>
<reference evidence="1" key="1">
    <citation type="submission" date="2021-08" db="EMBL/GenBank/DDBJ databases">
        <title>The first chromosome-level gecko genome reveals the dynamic sex chromosomes of Neotropical dwarf geckos (Sphaerodactylidae: Sphaerodactylus).</title>
        <authorList>
            <person name="Pinto B.J."/>
            <person name="Keating S.E."/>
            <person name="Gamble T."/>
        </authorList>
    </citation>
    <scope>NUCLEOTIDE SEQUENCE</scope>
    <source>
        <strain evidence="1">TG3544</strain>
    </source>
</reference>
<accession>A0ACB8EGE5</accession>
<dbReference type="Proteomes" id="UP000827872">
    <property type="component" value="Linkage Group LG03"/>
</dbReference>
<comment type="caution">
    <text evidence="1">The sequence shown here is derived from an EMBL/GenBank/DDBJ whole genome shotgun (WGS) entry which is preliminary data.</text>
</comment>
<keyword evidence="2" id="KW-1185">Reference proteome</keyword>
<gene>
    <name evidence="1" type="ORF">K3G42_007190</name>
</gene>
<organism evidence="1 2">
    <name type="scientific">Sphaerodactylus townsendi</name>
    <dbReference type="NCBI Taxonomy" id="933632"/>
    <lineage>
        <taxon>Eukaryota</taxon>
        <taxon>Metazoa</taxon>
        <taxon>Chordata</taxon>
        <taxon>Craniata</taxon>
        <taxon>Vertebrata</taxon>
        <taxon>Euteleostomi</taxon>
        <taxon>Lepidosauria</taxon>
        <taxon>Squamata</taxon>
        <taxon>Bifurcata</taxon>
        <taxon>Gekkota</taxon>
        <taxon>Sphaerodactylidae</taxon>
        <taxon>Sphaerodactylus</taxon>
    </lineage>
</organism>